<evidence type="ECO:0000313" key="1">
    <source>
        <dbReference type="EMBL" id="GBM87508.1"/>
    </source>
</evidence>
<dbReference type="EMBL" id="BGPR01003386">
    <property type="protein sequence ID" value="GBM87508.1"/>
    <property type="molecule type" value="Genomic_DNA"/>
</dbReference>
<keyword evidence="2" id="KW-1185">Reference proteome</keyword>
<dbReference type="Proteomes" id="UP000499080">
    <property type="component" value="Unassembled WGS sequence"/>
</dbReference>
<accession>A0A4Y2JDL9</accession>
<sequence>MALSLTISKDFTSLTEINVAVVILARYFTMPRSVPSQFLGIWKPSPNLEQEWLKRVANNLVSRQKILRIVTFITEIRDLFRPP</sequence>
<dbReference type="AlphaFoldDB" id="A0A4Y2JDL9"/>
<gene>
    <name evidence="1" type="ORF">AVEN_97375_1</name>
</gene>
<name>A0A4Y2JDL9_ARAVE</name>
<comment type="caution">
    <text evidence="1">The sequence shown here is derived from an EMBL/GenBank/DDBJ whole genome shotgun (WGS) entry which is preliminary data.</text>
</comment>
<organism evidence="1 2">
    <name type="scientific">Araneus ventricosus</name>
    <name type="common">Orbweaver spider</name>
    <name type="synonym">Epeira ventricosa</name>
    <dbReference type="NCBI Taxonomy" id="182803"/>
    <lineage>
        <taxon>Eukaryota</taxon>
        <taxon>Metazoa</taxon>
        <taxon>Ecdysozoa</taxon>
        <taxon>Arthropoda</taxon>
        <taxon>Chelicerata</taxon>
        <taxon>Arachnida</taxon>
        <taxon>Araneae</taxon>
        <taxon>Araneomorphae</taxon>
        <taxon>Entelegynae</taxon>
        <taxon>Araneoidea</taxon>
        <taxon>Araneidae</taxon>
        <taxon>Araneus</taxon>
    </lineage>
</organism>
<evidence type="ECO:0000313" key="2">
    <source>
        <dbReference type="Proteomes" id="UP000499080"/>
    </source>
</evidence>
<proteinExistence type="predicted"/>
<protein>
    <submittedName>
        <fullName evidence="1">Uncharacterized protein</fullName>
    </submittedName>
</protein>
<reference evidence="1 2" key="1">
    <citation type="journal article" date="2019" name="Sci. Rep.">
        <title>Orb-weaving spider Araneus ventricosus genome elucidates the spidroin gene catalogue.</title>
        <authorList>
            <person name="Kono N."/>
            <person name="Nakamura H."/>
            <person name="Ohtoshi R."/>
            <person name="Moran D.A.P."/>
            <person name="Shinohara A."/>
            <person name="Yoshida Y."/>
            <person name="Fujiwara M."/>
            <person name="Mori M."/>
            <person name="Tomita M."/>
            <person name="Arakawa K."/>
        </authorList>
    </citation>
    <scope>NUCLEOTIDE SEQUENCE [LARGE SCALE GENOMIC DNA]</scope>
</reference>